<dbReference type="PANTHER" id="PTHR15160">
    <property type="entry name" value="VON HIPPEL-LINDAU PROTEIN"/>
    <property type="match status" value="1"/>
</dbReference>
<reference evidence="4" key="3">
    <citation type="submission" date="2015-08" db="EMBL/GenBank/DDBJ databases">
        <title>Draft Genome Sequence of a Heterotrophic Facultative Anaerobic Bacterium Ardenticatena maritima Strain 110S.</title>
        <authorList>
            <person name="Kawaichi S."/>
            <person name="Yoshida T."/>
            <person name="Sako Y."/>
            <person name="Nakamura R."/>
        </authorList>
    </citation>
    <scope>NUCLEOTIDE SEQUENCE [LARGE SCALE GENOMIC DNA]</scope>
    <source>
        <strain evidence="4">110S</strain>
    </source>
</reference>
<evidence type="ECO:0000259" key="1">
    <source>
        <dbReference type="PROSITE" id="PS51658"/>
    </source>
</evidence>
<dbReference type="EMBL" id="BBZA01000116">
    <property type="protein sequence ID" value="GAP63132.1"/>
    <property type="molecule type" value="Genomic_DNA"/>
</dbReference>
<dbReference type="GO" id="GO:0003678">
    <property type="term" value="F:DNA helicase activity"/>
    <property type="evidence" value="ECO:0007669"/>
    <property type="project" value="UniProtKB-EC"/>
</dbReference>
<dbReference type="PANTHER" id="PTHR15160:SF1">
    <property type="entry name" value="VON HIPPEL-LINDAU DISEASE TUMOR SUPPRESSOR"/>
    <property type="match status" value="1"/>
</dbReference>
<dbReference type="RefSeq" id="WP_054493009.1">
    <property type="nucleotide sequence ID" value="NZ_BBZA01000116.1"/>
</dbReference>
<dbReference type="STRING" id="872965.SE16_00830"/>
<keyword evidence="2" id="KW-0378">Hydrolase</keyword>
<keyword evidence="4" id="KW-1185">Reference proteome</keyword>
<dbReference type="InterPro" id="IPR003729">
    <property type="entry name" value="Bi_nuclease_dom"/>
</dbReference>
<keyword evidence="2" id="KW-0067">ATP-binding</keyword>
<comment type="caution">
    <text evidence="2">The sequence shown here is derived from an EMBL/GenBank/DDBJ whole genome shotgun (WGS) entry which is preliminary data.</text>
</comment>
<keyword evidence="2" id="KW-0347">Helicase</keyword>
<dbReference type="GO" id="GO:0004518">
    <property type="term" value="F:nuclease activity"/>
    <property type="evidence" value="ECO:0007669"/>
    <property type="project" value="InterPro"/>
</dbReference>
<evidence type="ECO:0000313" key="5">
    <source>
        <dbReference type="Proteomes" id="UP000050502"/>
    </source>
</evidence>
<dbReference type="EMBL" id="LGKN01000003">
    <property type="protein sequence ID" value="KPL89113.1"/>
    <property type="molecule type" value="Genomic_DNA"/>
</dbReference>
<dbReference type="SUPFAM" id="SSF103256">
    <property type="entry name" value="Hypothetical protein TM0160"/>
    <property type="match status" value="1"/>
</dbReference>
<evidence type="ECO:0000313" key="2">
    <source>
        <dbReference type="EMBL" id="GAP63132.1"/>
    </source>
</evidence>
<dbReference type="AlphaFoldDB" id="A0A0M8K8W2"/>
<reference evidence="3 5" key="2">
    <citation type="submission" date="2015-07" db="EMBL/GenBank/DDBJ databases">
        <title>Whole genome sequence of Ardenticatena maritima DSM 23922.</title>
        <authorList>
            <person name="Hemp J."/>
            <person name="Ward L.M."/>
            <person name="Pace L.A."/>
            <person name="Fischer W.W."/>
        </authorList>
    </citation>
    <scope>NUCLEOTIDE SEQUENCE [LARGE SCALE GENOMIC DNA]</scope>
    <source>
        <strain evidence="3 5">110S</strain>
    </source>
</reference>
<dbReference type="Proteomes" id="UP000037784">
    <property type="component" value="Unassembled WGS sequence"/>
</dbReference>
<dbReference type="EC" id="3.6.4.12" evidence="2"/>
<gene>
    <name evidence="2" type="primary">dnaB</name>
    <name evidence="2" type="ORF">ARMA_1555</name>
    <name evidence="3" type="ORF">SE16_00830</name>
</gene>
<dbReference type="PROSITE" id="PS51658">
    <property type="entry name" value="BFN"/>
    <property type="match status" value="1"/>
</dbReference>
<dbReference type="Pfam" id="PF02577">
    <property type="entry name" value="BFN_dom"/>
    <property type="match status" value="1"/>
</dbReference>
<dbReference type="Proteomes" id="UP000050502">
    <property type="component" value="Unassembled WGS sequence"/>
</dbReference>
<dbReference type="InterPro" id="IPR036104">
    <property type="entry name" value="BFN_sf"/>
</dbReference>
<organism evidence="2 4">
    <name type="scientific">Ardenticatena maritima</name>
    <dbReference type="NCBI Taxonomy" id="872965"/>
    <lineage>
        <taxon>Bacteria</taxon>
        <taxon>Bacillati</taxon>
        <taxon>Chloroflexota</taxon>
        <taxon>Ardenticatenia</taxon>
        <taxon>Ardenticatenales</taxon>
        <taxon>Ardenticatenaceae</taxon>
        <taxon>Ardenticatena</taxon>
    </lineage>
</organism>
<reference evidence="2 4" key="1">
    <citation type="journal article" date="2015" name="Genome Announc.">
        <title>Draft Genome Sequence of a Heterotrophic Facultative Anaerobic Thermophilic Bacterium, Ardenticatena maritima Strain 110ST.</title>
        <authorList>
            <person name="Kawaichi S."/>
            <person name="Yoshida T."/>
            <person name="Sako Y."/>
            <person name="Nakamura R."/>
        </authorList>
    </citation>
    <scope>NUCLEOTIDE SEQUENCE [LARGE SCALE GENOMIC DNA]</scope>
    <source>
        <strain evidence="2 4">110S</strain>
    </source>
</reference>
<protein>
    <submittedName>
        <fullName evidence="2">Replicative DNA helicase</fullName>
        <ecNumber evidence="2">3.6.4.12</ecNumber>
    </submittedName>
</protein>
<feature type="domain" description="BFN" evidence="1">
    <location>
        <begin position="1"/>
        <end position="132"/>
    </location>
</feature>
<name>A0A0M8K8W2_9CHLR</name>
<proteinExistence type="predicted"/>
<dbReference type="Gene3D" id="3.10.690.10">
    <property type="entry name" value="Bifunctional nuclease domain"/>
    <property type="match status" value="1"/>
</dbReference>
<keyword evidence="2" id="KW-0547">Nucleotide-binding</keyword>
<dbReference type="InParanoid" id="A0A0M8K8W2"/>
<dbReference type="OrthoDB" id="9788698at2"/>
<evidence type="ECO:0000313" key="3">
    <source>
        <dbReference type="EMBL" id="KPL89113.1"/>
    </source>
</evidence>
<sequence>MIPVTIDSIRVSLISQHRIVVLKEQEGERHLAIWIGPYEADAITLSLQGIRVARPLTHDLLKNVIETLGARVEYIVVNDLRDDTFYANIMLDVNGETIAIDSRPSDAIALAVRVNAPIFVEEHVMDEAGITPEPGHEELSPEEEEKLSVFKDFVESLDIDFDDE</sequence>
<evidence type="ECO:0000313" key="4">
    <source>
        <dbReference type="Proteomes" id="UP000037784"/>
    </source>
</evidence>
<dbReference type="PATRIC" id="fig|872965.6.peg.107"/>
<dbReference type="GO" id="GO:0016787">
    <property type="term" value="F:hydrolase activity"/>
    <property type="evidence" value="ECO:0007669"/>
    <property type="project" value="UniProtKB-KW"/>
</dbReference>
<accession>A0A0M8K8W2</accession>